<evidence type="ECO:0000256" key="4">
    <source>
        <dbReference type="ARBA" id="ARBA00023029"/>
    </source>
</evidence>
<accession>A0A2A2EGA5</accession>
<evidence type="ECO:0000256" key="2">
    <source>
        <dbReference type="ARBA" id="ARBA00009446"/>
    </source>
</evidence>
<evidence type="ECO:0000256" key="3">
    <source>
        <dbReference type="ARBA" id="ARBA00012891"/>
    </source>
</evidence>
<dbReference type="AlphaFoldDB" id="A0A2A2EGA5"/>
<dbReference type="Pfam" id="PF01751">
    <property type="entry name" value="Toprim"/>
    <property type="match status" value="1"/>
</dbReference>
<sequence length="736" mass="79884">MTKVVIAEKRSVARAVAAALGGGVERAGGIECGDVVVTWAAGHLVDLAEPGDYPGRGWGRWSMESLPIDPGEWRWRVEGGEARARLDAIRAAVGRDGVDVLVNACDPDREGEAIFDRIVRYLDVRLPVLRLWVASLEEDAIRAAWETMRPGVEYRGLRDAADIRAKADWLIGMNASRAYGLVHDARVSVGRVQTPTLAMVVGRDGEVESHRPVPFWQAVAPMGGFTFMSGREQDQARARLAADLAARGLAVTKVERREVHDRPPRLYDLTGLQKDMNRMHRMSAARTLAALQGLYEAGLATYPRTDSRFITHDDLPTLEALLACAPLADVYAPAARGMRMRPELTVSDGRVAGHTAILPTARAAHADPARLDEDGRLVLTRVVRRMFEAVGDDRVRMLVHAHARAGHGTDVFGFDASSDETLQAGWSVVEPPRADEDADTDGDDARRAARERIPANLREGVTLAPVGPTGVHEGRTSPPKRFTEATLLAAMEHASRFVDDPGLKAALDDDTSHSGGIGTPATRADVIEKLLRCGYLERRRGGALVSTQAGRDLVRVVDARLRDVALTADMEQALAQVERGGADPAEVMEAFRAWAVEIPSLAASSRDVGVTLARQWGPCPRCGAPVVERGGVWTCSTNRSERDGDGSWRDVEGCGWRLWPTLCGVRLTDANVRRLLAGGQVARKGFTSKRTGRRFDAKVAIDARRGARLVFDDEPRARGGAHAPGANRTQTPEGEE</sequence>
<dbReference type="InterPro" id="IPR006171">
    <property type="entry name" value="TOPRIM_dom"/>
</dbReference>
<keyword evidence="6 14" id="KW-0413">Isomerase</keyword>
<dbReference type="InterPro" id="IPR003601">
    <property type="entry name" value="Topo_IA_2"/>
</dbReference>
<dbReference type="InterPro" id="IPR000380">
    <property type="entry name" value="Topo_IA"/>
</dbReference>
<dbReference type="InterPro" id="IPR013497">
    <property type="entry name" value="Topo_IA_cen"/>
</dbReference>
<dbReference type="InterPro" id="IPR013825">
    <property type="entry name" value="Topo_IA_cen_sub2"/>
</dbReference>
<evidence type="ECO:0000256" key="1">
    <source>
        <dbReference type="ARBA" id="ARBA00000213"/>
    </source>
</evidence>
<dbReference type="PANTHER" id="PTHR11390">
    <property type="entry name" value="PROKARYOTIC DNA TOPOISOMERASE"/>
    <property type="match status" value="1"/>
</dbReference>
<dbReference type="SMART" id="SM00437">
    <property type="entry name" value="TOP1Ac"/>
    <property type="match status" value="1"/>
</dbReference>
<evidence type="ECO:0000256" key="8">
    <source>
        <dbReference type="ARBA" id="ARBA00031985"/>
    </source>
</evidence>
<dbReference type="Gene3D" id="1.10.460.10">
    <property type="entry name" value="Topoisomerase I, domain 2"/>
    <property type="match status" value="1"/>
</dbReference>
<dbReference type="InterPro" id="IPR013824">
    <property type="entry name" value="Topo_IA_cen_sub1"/>
</dbReference>
<organism evidence="14 15">
    <name type="scientific">Bifidobacterium italicum</name>
    <dbReference type="NCBI Taxonomy" id="1960968"/>
    <lineage>
        <taxon>Bacteria</taxon>
        <taxon>Bacillati</taxon>
        <taxon>Actinomycetota</taxon>
        <taxon>Actinomycetes</taxon>
        <taxon>Bifidobacteriales</taxon>
        <taxon>Bifidobacteriaceae</taxon>
        <taxon>Bifidobacterium</taxon>
    </lineage>
</organism>
<dbReference type="GO" id="GO:0006265">
    <property type="term" value="P:DNA topological change"/>
    <property type="evidence" value="ECO:0007669"/>
    <property type="project" value="InterPro"/>
</dbReference>
<dbReference type="SMART" id="SM00436">
    <property type="entry name" value="TOP1Bc"/>
    <property type="match status" value="1"/>
</dbReference>
<name>A0A2A2EGA5_9BIFI</name>
<dbReference type="RefSeq" id="WP_095613822.1">
    <property type="nucleotide sequence ID" value="NZ_MVOG01000032.1"/>
</dbReference>
<dbReference type="GO" id="GO:0006310">
    <property type="term" value="P:DNA recombination"/>
    <property type="evidence" value="ECO:0007669"/>
    <property type="project" value="TreeGrafter"/>
</dbReference>
<dbReference type="PROSITE" id="PS50880">
    <property type="entry name" value="TOPRIM"/>
    <property type="match status" value="1"/>
</dbReference>
<dbReference type="GO" id="GO:0003917">
    <property type="term" value="F:DNA topoisomerase type I (single strand cut, ATP-independent) activity"/>
    <property type="evidence" value="ECO:0007669"/>
    <property type="project" value="UniProtKB-EC"/>
</dbReference>
<dbReference type="PROSITE" id="PS52039">
    <property type="entry name" value="TOPO_IA_2"/>
    <property type="match status" value="1"/>
</dbReference>
<evidence type="ECO:0000259" key="12">
    <source>
        <dbReference type="PROSITE" id="PS50880"/>
    </source>
</evidence>
<keyword evidence="5" id="KW-0238">DNA-binding</keyword>
<feature type="compositionally biased region" description="Polar residues" evidence="11">
    <location>
        <begin position="727"/>
        <end position="736"/>
    </location>
</feature>
<dbReference type="InterPro" id="IPR013826">
    <property type="entry name" value="Topo_IA_cen_sub3"/>
</dbReference>
<evidence type="ECO:0000256" key="10">
    <source>
        <dbReference type="ARBA" id="ARBA00032877"/>
    </source>
</evidence>
<evidence type="ECO:0000256" key="9">
    <source>
        <dbReference type="ARBA" id="ARBA00032235"/>
    </source>
</evidence>
<dbReference type="EMBL" id="MVOG01000032">
    <property type="protein sequence ID" value="PAU67966.1"/>
    <property type="molecule type" value="Genomic_DNA"/>
</dbReference>
<evidence type="ECO:0000313" key="14">
    <source>
        <dbReference type="EMBL" id="PAU67966.1"/>
    </source>
</evidence>
<dbReference type="SMART" id="SM00493">
    <property type="entry name" value="TOPRIM"/>
    <property type="match status" value="1"/>
</dbReference>
<dbReference type="SUPFAM" id="SSF56712">
    <property type="entry name" value="Prokaryotic type I DNA topoisomerase"/>
    <property type="match status" value="1"/>
</dbReference>
<evidence type="ECO:0000256" key="6">
    <source>
        <dbReference type="ARBA" id="ARBA00023235"/>
    </source>
</evidence>
<dbReference type="Gene3D" id="2.70.20.10">
    <property type="entry name" value="Topoisomerase I, domain 3"/>
    <property type="match status" value="1"/>
</dbReference>
<keyword evidence="4" id="KW-0799">Topoisomerase</keyword>
<reference evidence="14 15" key="1">
    <citation type="journal article" date="2017" name="ISME J.">
        <title>Unveiling bifidobacterial biogeography across the mammalian branch of the tree of life.</title>
        <authorList>
            <person name="Milani C."/>
            <person name="Mangifesta M."/>
            <person name="Mancabelli L."/>
            <person name="Lugli G.A."/>
            <person name="James K."/>
            <person name="Duranti S."/>
            <person name="Turroni F."/>
            <person name="Ferrario C."/>
            <person name="Ossiprandi M.C."/>
            <person name="van Sinderen D."/>
            <person name="Ventura M."/>
        </authorList>
    </citation>
    <scope>NUCLEOTIDE SEQUENCE [LARGE SCALE GENOMIC DNA]</scope>
    <source>
        <strain evidence="14 15">70</strain>
    </source>
</reference>
<evidence type="ECO:0000259" key="13">
    <source>
        <dbReference type="PROSITE" id="PS52039"/>
    </source>
</evidence>
<evidence type="ECO:0000256" key="11">
    <source>
        <dbReference type="SAM" id="MobiDB-lite"/>
    </source>
</evidence>
<dbReference type="InterPro" id="IPR003602">
    <property type="entry name" value="Topo_IA_DNA-bd_dom"/>
</dbReference>
<proteinExistence type="inferred from homology"/>
<comment type="catalytic activity">
    <reaction evidence="1">
        <text>ATP-independent breakage of single-stranded DNA, followed by passage and rejoining.</text>
        <dbReference type="EC" id="5.6.2.1"/>
    </reaction>
</comment>
<keyword evidence="15" id="KW-1185">Reference proteome</keyword>
<comment type="similarity">
    <text evidence="2">Belongs to the type IA topoisomerase family.</text>
</comment>
<evidence type="ECO:0000313" key="15">
    <source>
        <dbReference type="Proteomes" id="UP000217986"/>
    </source>
</evidence>
<protein>
    <recommendedName>
        <fullName evidence="3">DNA topoisomerase</fullName>
        <ecNumber evidence="3">5.6.2.1</ecNumber>
    </recommendedName>
    <alternativeName>
        <fullName evidence="10">Omega-protein</fullName>
    </alternativeName>
    <alternativeName>
        <fullName evidence="9">Relaxing enzyme</fullName>
    </alternativeName>
    <alternativeName>
        <fullName evidence="7">Swivelase</fullName>
    </alternativeName>
    <alternativeName>
        <fullName evidence="8">Untwisting enzyme</fullName>
    </alternativeName>
</protein>
<evidence type="ECO:0000256" key="7">
    <source>
        <dbReference type="ARBA" id="ARBA00030003"/>
    </source>
</evidence>
<dbReference type="GO" id="GO:0006281">
    <property type="term" value="P:DNA repair"/>
    <property type="evidence" value="ECO:0007669"/>
    <property type="project" value="TreeGrafter"/>
</dbReference>
<dbReference type="PRINTS" id="PR00417">
    <property type="entry name" value="PRTPISMRASEI"/>
</dbReference>
<dbReference type="Gene3D" id="1.10.290.10">
    <property type="entry name" value="Topoisomerase I, domain 4"/>
    <property type="match status" value="1"/>
</dbReference>
<dbReference type="GO" id="GO:0043597">
    <property type="term" value="C:cytoplasmic replication fork"/>
    <property type="evidence" value="ECO:0007669"/>
    <property type="project" value="TreeGrafter"/>
</dbReference>
<gene>
    <name evidence="14" type="ORF">B1400_1496</name>
</gene>
<dbReference type="GO" id="GO:0003677">
    <property type="term" value="F:DNA binding"/>
    <property type="evidence" value="ECO:0007669"/>
    <property type="project" value="UniProtKB-KW"/>
</dbReference>
<dbReference type="OrthoDB" id="9803554at2"/>
<dbReference type="EC" id="5.6.2.1" evidence="3"/>
<dbReference type="Pfam" id="PF13342">
    <property type="entry name" value="Toprim_Crpt"/>
    <property type="match status" value="1"/>
</dbReference>
<comment type="caution">
    <text evidence="14">The sequence shown here is derived from an EMBL/GenBank/DDBJ whole genome shotgun (WGS) entry which is preliminary data.</text>
</comment>
<dbReference type="Gene3D" id="3.40.50.140">
    <property type="match status" value="1"/>
</dbReference>
<dbReference type="InterPro" id="IPR023405">
    <property type="entry name" value="Topo_IA_core_domain"/>
</dbReference>
<dbReference type="InterPro" id="IPR025589">
    <property type="entry name" value="Toprim_C_rpt"/>
</dbReference>
<feature type="domain" description="Toprim" evidence="12">
    <location>
        <begin position="2"/>
        <end position="137"/>
    </location>
</feature>
<dbReference type="PANTHER" id="PTHR11390:SF21">
    <property type="entry name" value="DNA TOPOISOMERASE 3-ALPHA"/>
    <property type="match status" value="1"/>
</dbReference>
<evidence type="ECO:0000256" key="5">
    <source>
        <dbReference type="ARBA" id="ARBA00023125"/>
    </source>
</evidence>
<dbReference type="Pfam" id="PF01131">
    <property type="entry name" value="Topoisom_bac"/>
    <property type="match status" value="1"/>
</dbReference>
<feature type="domain" description="Topo IA-type catalytic" evidence="13">
    <location>
        <begin position="154"/>
        <end position="599"/>
    </location>
</feature>
<feature type="region of interest" description="Disordered" evidence="11">
    <location>
        <begin position="712"/>
        <end position="736"/>
    </location>
</feature>
<dbReference type="Proteomes" id="UP000217986">
    <property type="component" value="Unassembled WGS sequence"/>
</dbReference>